<protein>
    <submittedName>
        <fullName evidence="1">CUN033 putative gp41 tegument protein, similar to AcMNPV ORF80</fullName>
    </submittedName>
</protein>
<accession>Q919N6</accession>
<name>Q919N6_NPVCO</name>
<dbReference type="KEGG" id="vg:921910"/>
<dbReference type="EMBL" id="AF403738">
    <property type="protein sequence ID" value="AAK94111.1"/>
    <property type="molecule type" value="Genomic_DNA"/>
</dbReference>
<organism evidence="1 2">
    <name type="scientific">Culex nigripalpus nucleopolyhedrovirus (isolate Florida/1997)</name>
    <name type="common">CuniNPV</name>
    <dbReference type="NCBI Taxonomy" id="645993"/>
    <lineage>
        <taxon>Viruses</taxon>
        <taxon>Viruses incertae sedis</taxon>
        <taxon>Naldaviricetes</taxon>
        <taxon>Lefavirales</taxon>
        <taxon>Baculoviridae</taxon>
        <taxon>Deltabaculovirus</taxon>
    </lineage>
</organism>
<evidence type="ECO:0000313" key="1">
    <source>
        <dbReference type="EMBL" id="AAK94111.1"/>
    </source>
</evidence>
<dbReference type="RefSeq" id="NP_203337.1">
    <property type="nucleotide sequence ID" value="NC_003084.1"/>
</dbReference>
<reference evidence="1 2" key="1">
    <citation type="journal article" date="2001" name="J. Virol.">
        <title>Genome sequence of a baculovirus pathogenic for Culex nigripalpus.</title>
        <authorList>
            <person name="Afonso C.L."/>
            <person name="Tulman E.R."/>
            <person name="Lu Z."/>
            <person name="Balinsky C.A."/>
            <person name="Moser B.A."/>
            <person name="Becnel J.J."/>
            <person name="Rock D.L."/>
            <person name="Kutish G.F."/>
        </authorList>
    </citation>
    <scope>NUCLEOTIDE SEQUENCE [LARGE SCALE GENOMIC DNA]</scope>
    <source>
        <strain evidence="2">Isolate Florida/1997</strain>
    </source>
</reference>
<evidence type="ECO:0000313" key="2">
    <source>
        <dbReference type="Proteomes" id="UP000006635"/>
    </source>
</evidence>
<organismHost>
    <name type="scientific">Culex nigripalpus</name>
    <dbReference type="NCBI Taxonomy" id="42429"/>
</organismHost>
<sequence length="286" mass="31869">MSNQVCSERELASIRQAIFNHVSGFKVDPKYTHVVEALIRAANNLGPPRIPVDKTVIKRLVTPVDIDRVQCYEMLKENRGRPLDLDFVPLSNGIDGLARKFTTTPEYIRKLITMGVLQHISSCEVTDTLSFSPSNALIVIQLISILNNGGNIPELVRQHLEDDGKTRLSDPITAVLINLFNKIVIDVLTNPNSKLLNSVLTRTNRTAVTDMWNNFGRTDSLFTLSAQYKAKRSNGNPTPNLSDRELRVVEAKKPTDDERTLALSNAVNSLYNLAGLVEQAIVVRRP</sequence>
<keyword evidence="2" id="KW-1185">Reference proteome</keyword>
<gene>
    <name evidence="1" type="primary">CUN033</name>
</gene>
<dbReference type="Proteomes" id="UP000006635">
    <property type="component" value="Segment"/>
</dbReference>
<dbReference type="GeneID" id="921910"/>
<proteinExistence type="predicted"/>